<evidence type="ECO:0000256" key="1">
    <source>
        <dbReference type="SAM" id="MobiDB-lite"/>
    </source>
</evidence>
<feature type="compositionally biased region" description="Basic and acidic residues" evidence="1">
    <location>
        <begin position="343"/>
        <end position="352"/>
    </location>
</feature>
<accession>A0A7S2K507</accession>
<dbReference type="CDD" id="cd09212">
    <property type="entry name" value="PUB"/>
    <property type="match status" value="1"/>
</dbReference>
<feature type="region of interest" description="Disordered" evidence="1">
    <location>
        <begin position="155"/>
        <end position="174"/>
    </location>
</feature>
<sequence length="360" mass="39916">MAKKQEFEELSAKILKLAALSQFSFAAREKLQNNIKKLLSSLTESIGMEAAMDQVQLLRKLLSNVTNNLSEEKFRKVNTAHPKLAHLSPALLKILTTVGFSRSETLYTLKIPENAAMINPASILIAIGVIDKYLDENRYLVAKLKRQAKDDALRANLDIPDQPETTKAEAQKSSKGSVIDPNIVQLKMRLQGLKKVHTIELQKSSELSELLPYLRNISDFDDNDVAEIQLTCAAKRLVINLTPEMLRQTFEELKLYPAANVVIKLPSMQSATDTNSLTERAKANREKRKGSHTMASVGIYSTEDNAKGELIDGGGGVLWEQDVSDTEDEDNKAELPENEGEGEITKSADESHIVTGNEEL</sequence>
<dbReference type="AlphaFoldDB" id="A0A7S2K507"/>
<dbReference type="Gene3D" id="1.20.58.2190">
    <property type="match status" value="1"/>
</dbReference>
<protein>
    <recommendedName>
        <fullName evidence="3">PUB domain-containing protein</fullName>
    </recommendedName>
</protein>
<name>A0A7S2K507_9STRA</name>
<proteinExistence type="predicted"/>
<evidence type="ECO:0008006" key="3">
    <source>
        <dbReference type="Google" id="ProtNLM"/>
    </source>
</evidence>
<feature type="compositionally biased region" description="Acidic residues" evidence="1">
    <location>
        <begin position="322"/>
        <end position="342"/>
    </location>
</feature>
<dbReference type="InterPro" id="IPR036339">
    <property type="entry name" value="PUB-like_dom_sf"/>
</dbReference>
<organism evidence="2">
    <name type="scientific">Leptocylindrus danicus</name>
    <dbReference type="NCBI Taxonomy" id="163516"/>
    <lineage>
        <taxon>Eukaryota</taxon>
        <taxon>Sar</taxon>
        <taxon>Stramenopiles</taxon>
        <taxon>Ochrophyta</taxon>
        <taxon>Bacillariophyta</taxon>
        <taxon>Coscinodiscophyceae</taxon>
        <taxon>Chaetocerotophycidae</taxon>
        <taxon>Leptocylindrales</taxon>
        <taxon>Leptocylindraceae</taxon>
        <taxon>Leptocylindrus</taxon>
    </lineage>
</organism>
<dbReference type="SUPFAM" id="SSF143503">
    <property type="entry name" value="PUG domain-like"/>
    <property type="match status" value="1"/>
</dbReference>
<dbReference type="EMBL" id="HBGY01008710">
    <property type="protein sequence ID" value="CAD9566513.1"/>
    <property type="molecule type" value="Transcribed_RNA"/>
</dbReference>
<gene>
    <name evidence="2" type="ORF">LDAN0321_LOCUS5496</name>
</gene>
<reference evidence="2" key="1">
    <citation type="submission" date="2021-01" db="EMBL/GenBank/DDBJ databases">
        <authorList>
            <person name="Corre E."/>
            <person name="Pelletier E."/>
            <person name="Niang G."/>
            <person name="Scheremetjew M."/>
            <person name="Finn R."/>
            <person name="Kale V."/>
            <person name="Holt S."/>
            <person name="Cochrane G."/>
            <person name="Meng A."/>
            <person name="Brown T."/>
            <person name="Cohen L."/>
        </authorList>
    </citation>
    <scope>NUCLEOTIDE SEQUENCE</scope>
    <source>
        <strain evidence="2">B650</strain>
    </source>
</reference>
<feature type="region of interest" description="Disordered" evidence="1">
    <location>
        <begin position="271"/>
        <end position="293"/>
    </location>
</feature>
<evidence type="ECO:0000313" key="2">
    <source>
        <dbReference type="EMBL" id="CAD9566513.1"/>
    </source>
</evidence>
<feature type="region of interest" description="Disordered" evidence="1">
    <location>
        <begin position="315"/>
        <end position="360"/>
    </location>
</feature>